<feature type="transmembrane region" description="Helical" evidence="2">
    <location>
        <begin position="67"/>
        <end position="91"/>
    </location>
</feature>
<sequence>MVNNAGISREATGPLMIHETPEDVWDSTMRINSKSVFLGCKSALKQMLAQEPHESGDRGWIVNTSSIMSMIVGTGCRRFFLILLLISPLILTGAQHRIVPRKAQSQVLLDR</sequence>
<dbReference type="Pfam" id="PF00106">
    <property type="entry name" value="adh_short"/>
    <property type="match status" value="1"/>
</dbReference>
<dbReference type="Proteomes" id="UP001265746">
    <property type="component" value="Unassembled WGS sequence"/>
</dbReference>
<gene>
    <name evidence="3" type="ORF">N8I77_002500</name>
</gene>
<organism evidence="3 4">
    <name type="scientific">Phomopsis amygdali</name>
    <name type="common">Fusicoccum amygdali</name>
    <dbReference type="NCBI Taxonomy" id="1214568"/>
    <lineage>
        <taxon>Eukaryota</taxon>
        <taxon>Fungi</taxon>
        <taxon>Dikarya</taxon>
        <taxon>Ascomycota</taxon>
        <taxon>Pezizomycotina</taxon>
        <taxon>Sordariomycetes</taxon>
        <taxon>Sordariomycetidae</taxon>
        <taxon>Diaporthales</taxon>
        <taxon>Diaporthaceae</taxon>
        <taxon>Diaporthe</taxon>
    </lineage>
</organism>
<keyword evidence="4" id="KW-1185">Reference proteome</keyword>
<dbReference type="InterPro" id="IPR036291">
    <property type="entry name" value="NAD(P)-bd_dom_sf"/>
</dbReference>
<keyword evidence="2" id="KW-0472">Membrane</keyword>
<dbReference type="SUPFAM" id="SSF51735">
    <property type="entry name" value="NAD(P)-binding Rossmann-fold domains"/>
    <property type="match status" value="1"/>
</dbReference>
<dbReference type="Gene3D" id="3.40.50.720">
    <property type="entry name" value="NAD(P)-binding Rossmann-like Domain"/>
    <property type="match status" value="1"/>
</dbReference>
<comment type="caution">
    <text evidence="3">The sequence shown here is derived from an EMBL/GenBank/DDBJ whole genome shotgun (WGS) entry which is preliminary data.</text>
</comment>
<evidence type="ECO:0000313" key="3">
    <source>
        <dbReference type="EMBL" id="KAK2615772.1"/>
    </source>
</evidence>
<protein>
    <submittedName>
        <fullName evidence="3">Uncharacterized protein</fullName>
    </submittedName>
</protein>
<name>A0AAD9SU97_PHOAM</name>
<evidence type="ECO:0000313" key="4">
    <source>
        <dbReference type="Proteomes" id="UP001265746"/>
    </source>
</evidence>
<evidence type="ECO:0000256" key="1">
    <source>
        <dbReference type="ARBA" id="ARBA00006484"/>
    </source>
</evidence>
<comment type="similarity">
    <text evidence="1">Belongs to the short-chain dehydrogenases/reductases (SDR) family.</text>
</comment>
<dbReference type="PANTHER" id="PTHR42760">
    <property type="entry name" value="SHORT-CHAIN DEHYDROGENASES/REDUCTASES FAMILY MEMBER"/>
    <property type="match status" value="1"/>
</dbReference>
<keyword evidence="2" id="KW-1133">Transmembrane helix</keyword>
<dbReference type="GO" id="GO:0016616">
    <property type="term" value="F:oxidoreductase activity, acting on the CH-OH group of donors, NAD or NADP as acceptor"/>
    <property type="evidence" value="ECO:0007669"/>
    <property type="project" value="TreeGrafter"/>
</dbReference>
<keyword evidence="2" id="KW-0812">Transmembrane</keyword>
<dbReference type="PANTHER" id="PTHR42760:SF124">
    <property type="entry name" value="SHORT-CHAIN DEHYDROGENASE_REDUCTASE"/>
    <property type="match status" value="1"/>
</dbReference>
<accession>A0AAD9SU97</accession>
<evidence type="ECO:0000256" key="2">
    <source>
        <dbReference type="SAM" id="Phobius"/>
    </source>
</evidence>
<dbReference type="EMBL" id="JAUJFL010000001">
    <property type="protein sequence ID" value="KAK2615772.1"/>
    <property type="molecule type" value="Genomic_DNA"/>
</dbReference>
<proteinExistence type="inferred from homology"/>
<dbReference type="AlphaFoldDB" id="A0AAD9SU97"/>
<dbReference type="CDD" id="cd05233">
    <property type="entry name" value="SDR_c"/>
    <property type="match status" value="1"/>
</dbReference>
<reference evidence="3" key="1">
    <citation type="submission" date="2023-06" db="EMBL/GenBank/DDBJ databases">
        <authorList>
            <person name="Noh H."/>
        </authorList>
    </citation>
    <scope>NUCLEOTIDE SEQUENCE</scope>
    <source>
        <strain evidence="3">DUCC20226</strain>
    </source>
</reference>
<dbReference type="InterPro" id="IPR002347">
    <property type="entry name" value="SDR_fam"/>
</dbReference>